<sequence>MAKMVKFVSRSEAMTRRFAVRLLRTFKHRRPLVLALEGGLGAGKTTFIRGLARSLGVLGRIQSPTFVLVKWYRIPRRRKRALPYRYFVHADAYRIESSAEGRRLGIHSAIQDPDAIAVVEWADRIKKLIPQNAIWIRFRHRTPTSRTISYETPRPH</sequence>
<evidence type="ECO:0000256" key="10">
    <source>
        <dbReference type="ARBA" id="ARBA00032441"/>
    </source>
</evidence>
<dbReference type="EMBL" id="JACQMJ010000004">
    <property type="protein sequence ID" value="MBI4132133.1"/>
    <property type="molecule type" value="Genomic_DNA"/>
</dbReference>
<comment type="caution">
    <text evidence="11">The sequence shown here is derived from an EMBL/GenBank/DDBJ whole genome shotgun (WGS) entry which is preliminary data.</text>
</comment>
<comment type="subcellular location">
    <subcellularLocation>
        <location evidence="1">Cytoplasm</location>
    </subcellularLocation>
</comment>
<evidence type="ECO:0000256" key="5">
    <source>
        <dbReference type="ARBA" id="ARBA00022694"/>
    </source>
</evidence>
<comment type="similarity">
    <text evidence="2">Belongs to the TsaE family.</text>
</comment>
<proteinExistence type="inferred from homology"/>
<dbReference type="NCBIfam" id="TIGR00150">
    <property type="entry name" value="T6A_YjeE"/>
    <property type="match status" value="1"/>
</dbReference>
<dbReference type="Pfam" id="PF02367">
    <property type="entry name" value="TsaE"/>
    <property type="match status" value="1"/>
</dbReference>
<dbReference type="InterPro" id="IPR027417">
    <property type="entry name" value="P-loop_NTPase"/>
</dbReference>
<evidence type="ECO:0000256" key="8">
    <source>
        <dbReference type="ARBA" id="ARBA00022840"/>
    </source>
</evidence>
<organism evidence="11 12">
    <name type="scientific">Candidatus Sungiibacteriota bacterium</name>
    <dbReference type="NCBI Taxonomy" id="2750080"/>
    <lineage>
        <taxon>Bacteria</taxon>
        <taxon>Candidatus Sungiibacteriota</taxon>
    </lineage>
</organism>
<evidence type="ECO:0000256" key="4">
    <source>
        <dbReference type="ARBA" id="ARBA00022490"/>
    </source>
</evidence>
<dbReference type="GO" id="GO:0005524">
    <property type="term" value="F:ATP binding"/>
    <property type="evidence" value="ECO:0007669"/>
    <property type="project" value="UniProtKB-KW"/>
</dbReference>
<keyword evidence="8" id="KW-0067">ATP-binding</keyword>
<dbReference type="SUPFAM" id="SSF52540">
    <property type="entry name" value="P-loop containing nucleoside triphosphate hydrolases"/>
    <property type="match status" value="1"/>
</dbReference>
<dbReference type="Gene3D" id="3.40.50.300">
    <property type="entry name" value="P-loop containing nucleotide triphosphate hydrolases"/>
    <property type="match status" value="1"/>
</dbReference>
<evidence type="ECO:0000256" key="3">
    <source>
        <dbReference type="ARBA" id="ARBA00019010"/>
    </source>
</evidence>
<dbReference type="GO" id="GO:0046872">
    <property type="term" value="F:metal ion binding"/>
    <property type="evidence" value="ECO:0007669"/>
    <property type="project" value="UniProtKB-KW"/>
</dbReference>
<name>A0A933DTN6_9BACT</name>
<dbReference type="InterPro" id="IPR003442">
    <property type="entry name" value="T6A_TsaE"/>
</dbReference>
<reference evidence="11" key="1">
    <citation type="submission" date="2020-07" db="EMBL/GenBank/DDBJ databases">
        <title>Huge and variable diversity of episymbiotic CPR bacteria and DPANN archaea in groundwater ecosystems.</title>
        <authorList>
            <person name="He C.Y."/>
            <person name="Keren R."/>
            <person name="Whittaker M."/>
            <person name="Farag I.F."/>
            <person name="Doudna J."/>
            <person name="Cate J.H.D."/>
            <person name="Banfield J.F."/>
        </authorList>
    </citation>
    <scope>NUCLEOTIDE SEQUENCE</scope>
    <source>
        <strain evidence="11">NC_groundwater_1226_Ag_S-0.1um_59_124</strain>
    </source>
</reference>
<evidence type="ECO:0000256" key="2">
    <source>
        <dbReference type="ARBA" id="ARBA00007599"/>
    </source>
</evidence>
<keyword evidence="5" id="KW-0819">tRNA processing</keyword>
<gene>
    <name evidence="11" type="primary">tsaE</name>
    <name evidence="11" type="ORF">HY474_00705</name>
</gene>
<protein>
    <recommendedName>
        <fullName evidence="3">tRNA threonylcarbamoyladenosine biosynthesis protein TsaE</fullName>
    </recommendedName>
    <alternativeName>
        <fullName evidence="10">t(6)A37 threonylcarbamoyladenosine biosynthesis protein TsaE</fullName>
    </alternativeName>
</protein>
<dbReference type="PANTHER" id="PTHR33540">
    <property type="entry name" value="TRNA THREONYLCARBAMOYLADENOSINE BIOSYNTHESIS PROTEIN TSAE"/>
    <property type="match status" value="1"/>
</dbReference>
<evidence type="ECO:0000256" key="1">
    <source>
        <dbReference type="ARBA" id="ARBA00004496"/>
    </source>
</evidence>
<dbReference type="Proteomes" id="UP000704960">
    <property type="component" value="Unassembled WGS sequence"/>
</dbReference>
<accession>A0A933DTN6</accession>
<evidence type="ECO:0000256" key="6">
    <source>
        <dbReference type="ARBA" id="ARBA00022723"/>
    </source>
</evidence>
<keyword evidence="9" id="KW-0460">Magnesium</keyword>
<keyword evidence="6" id="KW-0479">Metal-binding</keyword>
<evidence type="ECO:0000256" key="9">
    <source>
        <dbReference type="ARBA" id="ARBA00022842"/>
    </source>
</evidence>
<dbReference type="AlphaFoldDB" id="A0A933DTN6"/>
<keyword evidence="4" id="KW-0963">Cytoplasm</keyword>
<dbReference type="GO" id="GO:0002949">
    <property type="term" value="P:tRNA threonylcarbamoyladenosine modification"/>
    <property type="evidence" value="ECO:0007669"/>
    <property type="project" value="InterPro"/>
</dbReference>
<dbReference type="GO" id="GO:0005737">
    <property type="term" value="C:cytoplasm"/>
    <property type="evidence" value="ECO:0007669"/>
    <property type="project" value="UniProtKB-SubCell"/>
</dbReference>
<evidence type="ECO:0000313" key="12">
    <source>
        <dbReference type="Proteomes" id="UP000704960"/>
    </source>
</evidence>
<evidence type="ECO:0000256" key="7">
    <source>
        <dbReference type="ARBA" id="ARBA00022741"/>
    </source>
</evidence>
<evidence type="ECO:0000313" key="11">
    <source>
        <dbReference type="EMBL" id="MBI4132133.1"/>
    </source>
</evidence>
<dbReference type="PANTHER" id="PTHR33540:SF2">
    <property type="entry name" value="TRNA THREONYLCARBAMOYLADENOSINE BIOSYNTHESIS PROTEIN TSAE"/>
    <property type="match status" value="1"/>
</dbReference>
<keyword evidence="7" id="KW-0547">Nucleotide-binding</keyword>